<dbReference type="InterPro" id="IPR021858">
    <property type="entry name" value="Fun_TF"/>
</dbReference>
<gene>
    <name evidence="4" type="ORF">BCR34DRAFT_249407</name>
</gene>
<reference evidence="4 5" key="1">
    <citation type="submission" date="2016-07" db="EMBL/GenBank/DDBJ databases">
        <title>Pervasive Adenine N6-methylation of Active Genes in Fungi.</title>
        <authorList>
            <consortium name="DOE Joint Genome Institute"/>
            <person name="Mondo S.J."/>
            <person name="Dannebaum R.O."/>
            <person name="Kuo R.C."/>
            <person name="Labutti K."/>
            <person name="Haridas S."/>
            <person name="Kuo A."/>
            <person name="Salamov A."/>
            <person name="Ahrendt S.R."/>
            <person name="Lipzen A."/>
            <person name="Sullivan W."/>
            <person name="Andreopoulos W.B."/>
            <person name="Clum A."/>
            <person name="Lindquist E."/>
            <person name="Daum C."/>
            <person name="Ramamoorthy G.K."/>
            <person name="Gryganskyi A."/>
            <person name="Culley D."/>
            <person name="Magnuson J.K."/>
            <person name="James T.Y."/>
            <person name="O'Malley M.A."/>
            <person name="Stajich J.E."/>
            <person name="Spatafora J.W."/>
            <person name="Visel A."/>
            <person name="Grigoriev I.V."/>
        </authorList>
    </citation>
    <scope>NUCLEOTIDE SEQUENCE [LARGE SCALE GENOMIC DNA]</scope>
    <source>
        <strain evidence="4 5">CBS 115471</strain>
    </source>
</reference>
<dbReference type="GO" id="GO:0008270">
    <property type="term" value="F:zinc ion binding"/>
    <property type="evidence" value="ECO:0007669"/>
    <property type="project" value="InterPro"/>
</dbReference>
<dbReference type="CDD" id="cd00067">
    <property type="entry name" value="GAL4"/>
    <property type="match status" value="1"/>
</dbReference>
<name>A0A1Y1ZUP0_9PLEO</name>
<dbReference type="PANTHER" id="PTHR37534">
    <property type="entry name" value="TRANSCRIPTIONAL ACTIVATOR PROTEIN UGA3"/>
    <property type="match status" value="1"/>
</dbReference>
<evidence type="ECO:0000313" key="5">
    <source>
        <dbReference type="Proteomes" id="UP000193144"/>
    </source>
</evidence>
<feature type="domain" description="Zn(2)-C6 fungal-type" evidence="3">
    <location>
        <begin position="6"/>
        <end position="36"/>
    </location>
</feature>
<dbReference type="InterPro" id="IPR036864">
    <property type="entry name" value="Zn2-C6_fun-type_DNA-bd_sf"/>
</dbReference>
<dbReference type="Pfam" id="PF11951">
    <property type="entry name" value="Fungal_trans_2"/>
    <property type="match status" value="1"/>
</dbReference>
<dbReference type="PROSITE" id="PS50048">
    <property type="entry name" value="ZN2_CY6_FUNGAL_2"/>
    <property type="match status" value="1"/>
</dbReference>
<protein>
    <submittedName>
        <fullName evidence="4">Fungal-specific transcription factor domain-domain-containing protein</fullName>
    </submittedName>
</protein>
<comment type="caution">
    <text evidence="4">The sequence shown here is derived from an EMBL/GenBank/DDBJ whole genome shotgun (WGS) entry which is preliminary data.</text>
</comment>
<dbReference type="AlphaFoldDB" id="A0A1Y1ZUP0"/>
<dbReference type="GO" id="GO:0005634">
    <property type="term" value="C:nucleus"/>
    <property type="evidence" value="ECO:0007669"/>
    <property type="project" value="UniProtKB-SubCell"/>
</dbReference>
<keyword evidence="2" id="KW-0539">Nucleus</keyword>
<dbReference type="GO" id="GO:0000981">
    <property type="term" value="F:DNA-binding transcription factor activity, RNA polymerase II-specific"/>
    <property type="evidence" value="ECO:0007669"/>
    <property type="project" value="InterPro"/>
</dbReference>
<dbReference type="SUPFAM" id="SSF57701">
    <property type="entry name" value="Zn2/Cys6 DNA-binding domain"/>
    <property type="match status" value="1"/>
</dbReference>
<dbReference type="Pfam" id="PF00172">
    <property type="entry name" value="Zn_clus"/>
    <property type="match status" value="1"/>
</dbReference>
<dbReference type="Gene3D" id="4.10.240.10">
    <property type="entry name" value="Zn(2)-C6 fungal-type DNA-binding domain"/>
    <property type="match status" value="1"/>
</dbReference>
<evidence type="ECO:0000313" key="4">
    <source>
        <dbReference type="EMBL" id="ORY13940.1"/>
    </source>
</evidence>
<dbReference type="STRING" id="1231657.A0A1Y1ZUP0"/>
<comment type="subcellular location">
    <subcellularLocation>
        <location evidence="1">Nucleus</location>
    </subcellularLocation>
</comment>
<evidence type="ECO:0000256" key="1">
    <source>
        <dbReference type="ARBA" id="ARBA00004123"/>
    </source>
</evidence>
<sequence>MRTSNGCWTCRLRRKKCDERRPRCDGCAALDVECHFDLLKRPEWMDGGTKQEEMAEQVKREIKEKGRRRLEAADPIPGTSSAIGEAPADQWVVSIPNVNPAAEHGMEMSPEASFTTPVLRPASCVASRRELQQKVDSGQSDNLLLAFYLDSLLPFLFPFYRPSLLEGGRAWVFELMMSSPVVRQATLCQSTYFFSLARETRNAVAATKDVLKQTTDAFSTLRQSLQVLNDAGITEHIHGAVRILASIMQLHHYEIAVSSFTNWQTHLGAALALFREVLESPANLVVDLRGPASRFNHIMVYLEHPPSSCNYAMGSSQASSAEISAFRFSASLLFFDDVIASTVLHKQPSLYDLHSSLIGAHEHDDVGVPINIHAIVGIENRTLVHLGEIAALDAWKWECRSAGNLDMMDLVHRATSIKDSLVTHLMLLEASPTTHKEPSHPIQIFDLPRSQSTLVSQVWSHAAIIYLSIVVSGWQPANLEVRYHVGRVLELLKQNVAPASLRTMAWPYCVAGCISEPNRKVHFREIAEGLQPPSIFSTFHKALEIMTNVWRSGDNDSGNRDLASCFRVNGEIVLLV</sequence>
<dbReference type="PROSITE" id="PS00463">
    <property type="entry name" value="ZN2_CY6_FUNGAL_1"/>
    <property type="match status" value="1"/>
</dbReference>
<dbReference type="SMART" id="SM00066">
    <property type="entry name" value="GAL4"/>
    <property type="match status" value="1"/>
</dbReference>
<dbReference type="OrthoDB" id="5213892at2759"/>
<accession>A0A1Y1ZUP0</accession>
<proteinExistence type="predicted"/>
<organism evidence="4 5">
    <name type="scientific">Clohesyomyces aquaticus</name>
    <dbReference type="NCBI Taxonomy" id="1231657"/>
    <lineage>
        <taxon>Eukaryota</taxon>
        <taxon>Fungi</taxon>
        <taxon>Dikarya</taxon>
        <taxon>Ascomycota</taxon>
        <taxon>Pezizomycotina</taxon>
        <taxon>Dothideomycetes</taxon>
        <taxon>Pleosporomycetidae</taxon>
        <taxon>Pleosporales</taxon>
        <taxon>Lindgomycetaceae</taxon>
        <taxon>Clohesyomyces</taxon>
    </lineage>
</organism>
<evidence type="ECO:0000256" key="2">
    <source>
        <dbReference type="ARBA" id="ARBA00023242"/>
    </source>
</evidence>
<dbReference type="InterPro" id="IPR001138">
    <property type="entry name" value="Zn2Cys6_DnaBD"/>
</dbReference>
<keyword evidence="5" id="KW-1185">Reference proteome</keyword>
<dbReference type="Proteomes" id="UP000193144">
    <property type="component" value="Unassembled WGS sequence"/>
</dbReference>
<dbReference type="PANTHER" id="PTHR37534:SF20">
    <property type="entry name" value="PRO1A C6 ZINK-FINGER PROTEIN"/>
    <property type="match status" value="1"/>
</dbReference>
<dbReference type="EMBL" id="MCFA01000037">
    <property type="protein sequence ID" value="ORY13940.1"/>
    <property type="molecule type" value="Genomic_DNA"/>
</dbReference>
<evidence type="ECO:0000259" key="3">
    <source>
        <dbReference type="PROSITE" id="PS50048"/>
    </source>
</evidence>